<keyword evidence="1" id="KW-0472">Membrane</keyword>
<accession>A0A1W0WG44</accession>
<evidence type="ECO:0000313" key="3">
    <source>
        <dbReference type="EMBL" id="OQV14171.1"/>
    </source>
</evidence>
<feature type="transmembrane region" description="Helical" evidence="1">
    <location>
        <begin position="92"/>
        <end position="122"/>
    </location>
</feature>
<organism evidence="3 4">
    <name type="scientific">Hypsibius exemplaris</name>
    <name type="common">Freshwater tardigrade</name>
    <dbReference type="NCBI Taxonomy" id="2072580"/>
    <lineage>
        <taxon>Eukaryota</taxon>
        <taxon>Metazoa</taxon>
        <taxon>Ecdysozoa</taxon>
        <taxon>Tardigrada</taxon>
        <taxon>Eutardigrada</taxon>
        <taxon>Parachela</taxon>
        <taxon>Hypsibioidea</taxon>
        <taxon>Hypsibiidae</taxon>
        <taxon>Hypsibius</taxon>
    </lineage>
</organism>
<feature type="signal peptide" evidence="2">
    <location>
        <begin position="1"/>
        <end position="22"/>
    </location>
</feature>
<evidence type="ECO:0000313" key="4">
    <source>
        <dbReference type="Proteomes" id="UP000192578"/>
    </source>
</evidence>
<proteinExistence type="predicted"/>
<dbReference type="AlphaFoldDB" id="A0A1W0WG44"/>
<reference evidence="4" key="1">
    <citation type="submission" date="2017-01" db="EMBL/GenBank/DDBJ databases">
        <title>Comparative genomics of anhydrobiosis in the tardigrade Hypsibius dujardini.</title>
        <authorList>
            <person name="Yoshida Y."/>
            <person name="Koutsovoulos G."/>
            <person name="Laetsch D."/>
            <person name="Stevens L."/>
            <person name="Kumar S."/>
            <person name="Horikawa D."/>
            <person name="Ishino K."/>
            <person name="Komine S."/>
            <person name="Tomita M."/>
            <person name="Blaxter M."/>
            <person name="Arakawa K."/>
        </authorList>
    </citation>
    <scope>NUCLEOTIDE SEQUENCE [LARGE SCALE GENOMIC DNA]</scope>
    <source>
        <strain evidence="4">Z151</strain>
    </source>
</reference>
<evidence type="ECO:0000256" key="2">
    <source>
        <dbReference type="SAM" id="SignalP"/>
    </source>
</evidence>
<keyword evidence="2" id="KW-0732">Signal</keyword>
<keyword evidence="1" id="KW-1133">Transmembrane helix</keyword>
<gene>
    <name evidence="3" type="ORF">BV898_11642</name>
</gene>
<dbReference type="Proteomes" id="UP000192578">
    <property type="component" value="Unassembled WGS sequence"/>
</dbReference>
<comment type="caution">
    <text evidence="3">The sequence shown here is derived from an EMBL/GenBank/DDBJ whole genome shotgun (WGS) entry which is preliminary data.</text>
</comment>
<feature type="chain" id="PRO_5012551569" evidence="2">
    <location>
        <begin position="23"/>
        <end position="170"/>
    </location>
</feature>
<keyword evidence="1" id="KW-0812">Transmembrane</keyword>
<keyword evidence="4" id="KW-1185">Reference proteome</keyword>
<dbReference type="EMBL" id="MTYJ01000109">
    <property type="protein sequence ID" value="OQV14171.1"/>
    <property type="molecule type" value="Genomic_DNA"/>
</dbReference>
<protein>
    <submittedName>
        <fullName evidence="3">Uncharacterized protein</fullName>
    </submittedName>
</protein>
<evidence type="ECO:0000256" key="1">
    <source>
        <dbReference type="SAM" id="Phobius"/>
    </source>
</evidence>
<sequence>MIAELPAHLPFLVIVMAPSTQAYDSLDWCQQLMNTSTDTHPVWDRISCPSQEMPPGHRVPAYCCGTDWHKECCEWSIFLINSAGFGHTSLGLFFFVCLSFVAALLVVVVCCGFFHLCCVLRWRQNEVHHERSRPGSSRHSSFRPNRRGGSIDTIHSVTMLHGESPAAVVV</sequence>
<name>A0A1W0WG44_HYPEX</name>